<dbReference type="RefSeq" id="WP_053380749.1">
    <property type="nucleotide sequence ID" value="NZ_CP011801.1"/>
</dbReference>
<protein>
    <submittedName>
        <fullName evidence="2">Glucose-1-phosphate cytidylyltransferase</fullName>
        <ecNumber evidence="2">2.7.7.33</ecNumber>
    </submittedName>
</protein>
<dbReference type="SUPFAM" id="SSF53448">
    <property type="entry name" value="Nucleotide-diphospho-sugar transferases"/>
    <property type="match status" value="1"/>
</dbReference>
<dbReference type="PANTHER" id="PTHR47183">
    <property type="entry name" value="GLUCOSE-1-PHOSPHATE CYTIDYLYLTRANSFERASE-RELATED"/>
    <property type="match status" value="1"/>
</dbReference>
<feature type="domain" description="Nucleotidyl transferase" evidence="1">
    <location>
        <begin position="3"/>
        <end position="212"/>
    </location>
</feature>
<evidence type="ECO:0000313" key="3">
    <source>
        <dbReference type="Proteomes" id="UP000069205"/>
    </source>
</evidence>
<dbReference type="KEGG" id="nmv:NITMOv2_3404"/>
<dbReference type="STRING" id="42253.NITMOv2_3404"/>
<dbReference type="InterPro" id="IPR013446">
    <property type="entry name" value="G1P_cyt_trans-like"/>
</dbReference>
<dbReference type="EC" id="2.7.7.33" evidence="2"/>
<dbReference type="AlphaFoldDB" id="A0A0K2GFR5"/>
<name>A0A0K2GFR5_NITMO</name>
<dbReference type="PATRIC" id="fig|42253.5.peg.3358"/>
<evidence type="ECO:0000259" key="1">
    <source>
        <dbReference type="Pfam" id="PF00483"/>
    </source>
</evidence>
<dbReference type="InterPro" id="IPR029044">
    <property type="entry name" value="Nucleotide-diphossugar_trans"/>
</dbReference>
<keyword evidence="3" id="KW-1185">Reference proteome</keyword>
<accession>A0A0K2GFR5</accession>
<keyword evidence="2" id="KW-0808">Transferase</keyword>
<dbReference type="OrthoDB" id="9788272at2"/>
<gene>
    <name evidence="2" type="primary">rfbF</name>
    <name evidence="2" type="ORF">NITMOv2_3404</name>
</gene>
<dbReference type="InterPro" id="IPR005835">
    <property type="entry name" value="NTP_transferase_dom"/>
</dbReference>
<dbReference type="Gene3D" id="3.90.550.10">
    <property type="entry name" value="Spore Coat Polysaccharide Biosynthesis Protein SpsA, Chain A"/>
    <property type="match status" value="1"/>
</dbReference>
<proteinExistence type="predicted"/>
<dbReference type="PANTHER" id="PTHR47183:SF3">
    <property type="entry name" value="TRANSFERASE"/>
    <property type="match status" value="1"/>
</dbReference>
<organism evidence="2 3">
    <name type="scientific">Nitrospira moscoviensis</name>
    <dbReference type="NCBI Taxonomy" id="42253"/>
    <lineage>
        <taxon>Bacteria</taxon>
        <taxon>Pseudomonadati</taxon>
        <taxon>Nitrospirota</taxon>
        <taxon>Nitrospiria</taxon>
        <taxon>Nitrospirales</taxon>
        <taxon>Nitrospiraceae</taxon>
        <taxon>Nitrospira</taxon>
    </lineage>
</organism>
<sequence length="267" mass="30439">MKVVLFCGGLGLRIREYSENIPKPMVPIGYRPILWHVMKYYAHFGHKDFILCLGHGADVVKNYFLNYSECASNDFVLSEGGKKLDLVSTDIKDWRITFADTGTSSNIAQRLLGARKYLGNDEVFLANYSDGLTDMPLNRQLDEFYRKDKIASCVTVPLPSSYHTISSDSDGLATHVQAITASSLRVNGGYFILKQKIFDYIRPGEELVNEPFQRLIKEQQLIAHRYDGFWACMDTFKDKQILEDMYAKGRAPWMVWKRPTADPAQGQ</sequence>
<dbReference type="Pfam" id="PF00483">
    <property type="entry name" value="NTP_transferase"/>
    <property type="match status" value="1"/>
</dbReference>
<dbReference type="GO" id="GO:0047343">
    <property type="term" value="F:glucose-1-phosphate cytidylyltransferase activity"/>
    <property type="evidence" value="ECO:0007669"/>
    <property type="project" value="UniProtKB-EC"/>
</dbReference>
<dbReference type="EMBL" id="CP011801">
    <property type="protein sequence ID" value="ALA59796.1"/>
    <property type="molecule type" value="Genomic_DNA"/>
</dbReference>
<dbReference type="Proteomes" id="UP000069205">
    <property type="component" value="Chromosome"/>
</dbReference>
<keyword evidence="2" id="KW-0548">Nucleotidyltransferase</keyword>
<reference evidence="2 3" key="1">
    <citation type="journal article" date="2015" name="Proc. Natl. Acad. Sci. U.S.A.">
        <title>Expanded metabolic versatility of ubiquitous nitrite-oxidizing bacteria from the genus Nitrospira.</title>
        <authorList>
            <person name="Koch H."/>
            <person name="Lucker S."/>
            <person name="Albertsen M."/>
            <person name="Kitzinger K."/>
            <person name="Herbold C."/>
            <person name="Spieck E."/>
            <person name="Nielsen P.H."/>
            <person name="Wagner M."/>
            <person name="Daims H."/>
        </authorList>
    </citation>
    <scope>NUCLEOTIDE SEQUENCE [LARGE SCALE GENOMIC DNA]</scope>
    <source>
        <strain evidence="2 3">NSP M-1</strain>
    </source>
</reference>
<evidence type="ECO:0000313" key="2">
    <source>
        <dbReference type="EMBL" id="ALA59796.1"/>
    </source>
</evidence>